<organism evidence="2 3">
    <name type="scientific">Defluviitalea raffinosedens</name>
    <dbReference type="NCBI Taxonomy" id="1450156"/>
    <lineage>
        <taxon>Bacteria</taxon>
        <taxon>Bacillati</taxon>
        <taxon>Bacillota</taxon>
        <taxon>Clostridia</taxon>
        <taxon>Lachnospirales</taxon>
        <taxon>Defluviitaleaceae</taxon>
        <taxon>Defluviitalea</taxon>
    </lineage>
</organism>
<feature type="transmembrane region" description="Helical" evidence="1">
    <location>
        <begin position="142"/>
        <end position="165"/>
    </location>
</feature>
<evidence type="ECO:0000313" key="3">
    <source>
        <dbReference type="Proteomes" id="UP000483018"/>
    </source>
</evidence>
<dbReference type="Proteomes" id="UP000483018">
    <property type="component" value="Unassembled WGS sequence"/>
</dbReference>
<feature type="transmembrane region" description="Helical" evidence="1">
    <location>
        <begin position="62"/>
        <end position="82"/>
    </location>
</feature>
<dbReference type="EMBL" id="WSLF01000013">
    <property type="protein sequence ID" value="KAE9631236.1"/>
    <property type="molecule type" value="Genomic_DNA"/>
</dbReference>
<dbReference type="OrthoDB" id="2584645at2"/>
<gene>
    <name evidence="2" type="ORF">GND95_11955</name>
</gene>
<sequence length="261" mass="29598">MLKLIRNEFRKLKRKKFIFLVILSAFLFPVPLTYIILTPSIMERYINQADAFDGLFNMVLGFGVQFLLPCIIGVIAALLFFMERDYDTFKNLRVIPVTSTQMVLAKITVLFLFGMIFCVASAIVTIFCGLATLEVYGISYKLFLSVETGIFITAGTLPLIVLVVFFSKTYIFSVMLCVFYSVLNMSATALFDVLPKAILWLLPTPLTTFWSAGDMVRHGIRIDLEQMEGLIPSTFQVVLFLGSMAIVSFLMIDMLYKVRRD</sequence>
<name>A0A7C8HDI5_9FIRM</name>
<keyword evidence="1" id="KW-0812">Transmembrane</keyword>
<protein>
    <submittedName>
        <fullName evidence="2">ABC transporter permease subunit</fullName>
    </submittedName>
</protein>
<feature type="transmembrane region" description="Helical" evidence="1">
    <location>
        <begin position="237"/>
        <end position="256"/>
    </location>
</feature>
<feature type="transmembrane region" description="Helical" evidence="1">
    <location>
        <begin position="20"/>
        <end position="42"/>
    </location>
</feature>
<proteinExistence type="predicted"/>
<dbReference type="PANTHER" id="PTHR37305">
    <property type="entry name" value="INTEGRAL MEMBRANE PROTEIN-RELATED"/>
    <property type="match status" value="1"/>
</dbReference>
<dbReference type="PANTHER" id="PTHR37305:SF1">
    <property type="entry name" value="MEMBRANE PROTEIN"/>
    <property type="match status" value="1"/>
</dbReference>
<keyword evidence="1" id="KW-1133">Transmembrane helix</keyword>
<keyword evidence="1" id="KW-0472">Membrane</keyword>
<dbReference type="RefSeq" id="WP_158741384.1">
    <property type="nucleotide sequence ID" value="NZ_WSLF01000013.1"/>
</dbReference>
<feature type="transmembrane region" description="Helical" evidence="1">
    <location>
        <begin position="170"/>
        <end position="191"/>
    </location>
</feature>
<keyword evidence="3" id="KW-1185">Reference proteome</keyword>
<dbReference type="AlphaFoldDB" id="A0A7C8HDI5"/>
<accession>A0A7C8HDI5</accession>
<feature type="transmembrane region" description="Helical" evidence="1">
    <location>
        <begin position="103"/>
        <end position="136"/>
    </location>
</feature>
<comment type="caution">
    <text evidence="2">The sequence shown here is derived from an EMBL/GenBank/DDBJ whole genome shotgun (WGS) entry which is preliminary data.</text>
</comment>
<dbReference type="Pfam" id="PF12730">
    <property type="entry name" value="ABC2_membrane_4"/>
    <property type="match status" value="1"/>
</dbReference>
<evidence type="ECO:0000256" key="1">
    <source>
        <dbReference type="SAM" id="Phobius"/>
    </source>
</evidence>
<reference evidence="2 3" key="1">
    <citation type="submission" date="2019-12" db="EMBL/GenBank/DDBJ databases">
        <title>Defluviitalea raffinosedens, isolated from a biogas fermenter, genome sequencing and characterization.</title>
        <authorList>
            <person name="Rettenmaier R."/>
            <person name="Schneider M."/>
            <person name="Neuhaus K."/>
            <person name="Liebl W."/>
            <person name="Zverlov V."/>
        </authorList>
    </citation>
    <scope>NUCLEOTIDE SEQUENCE [LARGE SCALE GENOMIC DNA]</scope>
    <source>
        <strain evidence="2 3">249c-K6</strain>
    </source>
</reference>
<evidence type="ECO:0000313" key="2">
    <source>
        <dbReference type="EMBL" id="KAE9631236.1"/>
    </source>
</evidence>